<dbReference type="PROSITE" id="PS50888">
    <property type="entry name" value="BHLH"/>
    <property type="match status" value="1"/>
</dbReference>
<dbReference type="GO" id="GO:0003700">
    <property type="term" value="F:DNA-binding transcription factor activity"/>
    <property type="evidence" value="ECO:0007669"/>
    <property type="project" value="TreeGrafter"/>
</dbReference>
<feature type="coiled-coil region" evidence="1">
    <location>
        <begin position="187"/>
        <end position="221"/>
    </location>
</feature>
<evidence type="ECO:0000313" key="5">
    <source>
        <dbReference type="Proteomes" id="UP000289152"/>
    </source>
</evidence>
<evidence type="ECO:0000313" key="4">
    <source>
        <dbReference type="EMBL" id="RXK40029.1"/>
    </source>
</evidence>
<gene>
    <name evidence="4" type="ORF">M231_02669</name>
</gene>
<dbReference type="AlphaFoldDB" id="A0A4Q1BQ33"/>
<evidence type="ECO:0000256" key="2">
    <source>
        <dbReference type="SAM" id="MobiDB-lite"/>
    </source>
</evidence>
<dbReference type="InParanoid" id="A0A4Q1BQ33"/>
<sequence>MQDQNRLTDFVQHVLREDDHDSSQHSAREAEHLLSFSEEGLFAPSNRLDELDGTHHETGVSIEQALERAEREDRIDPAILADGVGEQVSLEEGKEMEVRENGEGGQDGERGDGGNRWGRKRPRDDEGGEGRPKGKKESHADVERRRRDAINEGITAIAALIPHGSERSKGAILKYAAEHLSSITERVNRSDEEIARRDAEKAALQDELQQVQKGLAEEQIRSLKYERFWREAEDRSAASEFELQRLRGEIEDLKKGQ</sequence>
<dbReference type="Pfam" id="PF00010">
    <property type="entry name" value="HLH"/>
    <property type="match status" value="1"/>
</dbReference>
<dbReference type="SUPFAM" id="SSF47459">
    <property type="entry name" value="HLH, helix-loop-helix DNA-binding domain"/>
    <property type="match status" value="1"/>
</dbReference>
<dbReference type="EMBL" id="SDIL01000023">
    <property type="protein sequence ID" value="RXK40029.1"/>
    <property type="molecule type" value="Genomic_DNA"/>
</dbReference>
<dbReference type="PANTHER" id="PTHR47787">
    <property type="entry name" value="CENTROMERE-BINDING PROTEIN 1"/>
    <property type="match status" value="1"/>
</dbReference>
<dbReference type="GO" id="GO:0005634">
    <property type="term" value="C:nucleus"/>
    <property type="evidence" value="ECO:0007669"/>
    <property type="project" value="TreeGrafter"/>
</dbReference>
<keyword evidence="1" id="KW-0175">Coiled coil</keyword>
<dbReference type="Proteomes" id="UP000289152">
    <property type="component" value="Unassembled WGS sequence"/>
</dbReference>
<feature type="compositionally biased region" description="Basic and acidic residues" evidence="2">
    <location>
        <begin position="122"/>
        <end position="147"/>
    </location>
</feature>
<dbReference type="GO" id="GO:0046983">
    <property type="term" value="F:protein dimerization activity"/>
    <property type="evidence" value="ECO:0007669"/>
    <property type="project" value="InterPro"/>
</dbReference>
<keyword evidence="5" id="KW-1185">Reference proteome</keyword>
<feature type="domain" description="BHLH" evidence="3">
    <location>
        <begin position="134"/>
        <end position="183"/>
    </location>
</feature>
<dbReference type="VEuPathDB" id="FungiDB:TREMEDRAFT_64262"/>
<dbReference type="OrthoDB" id="71302at2759"/>
<accession>A0A4Q1BQ33</accession>
<dbReference type="STRING" id="5217.A0A4Q1BQ33"/>
<dbReference type="Gene3D" id="4.10.280.10">
    <property type="entry name" value="Helix-loop-helix DNA-binding domain"/>
    <property type="match status" value="1"/>
</dbReference>
<feature type="compositionally biased region" description="Basic and acidic residues" evidence="2">
    <location>
        <begin position="65"/>
        <end position="76"/>
    </location>
</feature>
<organism evidence="4 5">
    <name type="scientific">Tremella mesenterica</name>
    <name type="common">Jelly fungus</name>
    <dbReference type="NCBI Taxonomy" id="5217"/>
    <lineage>
        <taxon>Eukaryota</taxon>
        <taxon>Fungi</taxon>
        <taxon>Dikarya</taxon>
        <taxon>Basidiomycota</taxon>
        <taxon>Agaricomycotina</taxon>
        <taxon>Tremellomycetes</taxon>
        <taxon>Tremellales</taxon>
        <taxon>Tremellaceae</taxon>
        <taxon>Tremella</taxon>
    </lineage>
</organism>
<proteinExistence type="predicted"/>
<evidence type="ECO:0000256" key="1">
    <source>
        <dbReference type="SAM" id="Coils"/>
    </source>
</evidence>
<feature type="compositionally biased region" description="Basic and acidic residues" evidence="2">
    <location>
        <begin position="47"/>
        <end position="58"/>
    </location>
</feature>
<dbReference type="SMART" id="SM00353">
    <property type="entry name" value="HLH"/>
    <property type="match status" value="1"/>
</dbReference>
<reference evidence="4 5" key="1">
    <citation type="submission" date="2016-06" db="EMBL/GenBank/DDBJ databases">
        <title>Evolution of pathogenesis and genome organization in the Tremellales.</title>
        <authorList>
            <person name="Cuomo C."/>
            <person name="Litvintseva A."/>
            <person name="Heitman J."/>
            <person name="Chen Y."/>
            <person name="Sun S."/>
            <person name="Springer D."/>
            <person name="Dromer F."/>
            <person name="Young S."/>
            <person name="Zeng Q."/>
            <person name="Chapman S."/>
            <person name="Gujja S."/>
            <person name="Saif S."/>
            <person name="Birren B."/>
        </authorList>
    </citation>
    <scope>NUCLEOTIDE SEQUENCE [LARGE SCALE GENOMIC DNA]</scope>
    <source>
        <strain evidence="4 5">ATCC 28783</strain>
    </source>
</reference>
<name>A0A4Q1BQ33_TREME</name>
<protein>
    <recommendedName>
        <fullName evidence="3">BHLH domain-containing protein</fullName>
    </recommendedName>
</protein>
<evidence type="ECO:0000259" key="3">
    <source>
        <dbReference type="PROSITE" id="PS50888"/>
    </source>
</evidence>
<dbReference type="PANTHER" id="PTHR47787:SF1">
    <property type="entry name" value="CENTROMERE-BINDING PROTEIN 1"/>
    <property type="match status" value="1"/>
</dbReference>
<feature type="compositionally biased region" description="Basic and acidic residues" evidence="2">
    <location>
        <begin position="91"/>
        <end position="113"/>
    </location>
</feature>
<dbReference type="InterPro" id="IPR011598">
    <property type="entry name" value="bHLH_dom"/>
</dbReference>
<comment type="caution">
    <text evidence="4">The sequence shown here is derived from an EMBL/GenBank/DDBJ whole genome shotgun (WGS) entry which is preliminary data.</text>
</comment>
<dbReference type="InterPro" id="IPR036638">
    <property type="entry name" value="HLH_DNA-bd_sf"/>
</dbReference>
<feature type="region of interest" description="Disordered" evidence="2">
    <location>
        <begin position="45"/>
        <end position="147"/>
    </location>
</feature>